<reference evidence="1 2" key="1">
    <citation type="submission" date="2019-08" db="EMBL/GenBank/DDBJ databases">
        <authorList>
            <person name="Peeters C."/>
        </authorList>
    </citation>
    <scope>NUCLEOTIDE SEQUENCE [LARGE SCALE GENOMIC DNA]</scope>
    <source>
        <strain evidence="1 2">LMG 31111</strain>
    </source>
</reference>
<name>A0A5E4TG67_9BURK</name>
<protein>
    <submittedName>
        <fullName evidence="1">Uncharacterized protein</fullName>
    </submittedName>
</protein>
<accession>A0A5E4TG67</accession>
<organism evidence="1 2">
    <name type="scientific">Pandoraea communis</name>
    <dbReference type="NCBI Taxonomy" id="2508297"/>
    <lineage>
        <taxon>Bacteria</taxon>
        <taxon>Pseudomonadati</taxon>
        <taxon>Pseudomonadota</taxon>
        <taxon>Betaproteobacteria</taxon>
        <taxon>Burkholderiales</taxon>
        <taxon>Burkholderiaceae</taxon>
        <taxon>Pandoraea</taxon>
    </lineage>
</organism>
<dbReference type="RefSeq" id="WP_254435168.1">
    <property type="nucleotide sequence ID" value="NZ_CABPSE010000003.1"/>
</dbReference>
<dbReference type="Proteomes" id="UP000383971">
    <property type="component" value="Unassembled WGS sequence"/>
</dbReference>
<sequence>MGLEFCSGLPEPVRQAYDRLCSGVHQHSGKYVETARRLVTDQRMEALYRSQSLSRANGSNAEVAWRLWFDIACTAAEVDERPMRDAGGKLRKNVSRLISVLDEARRLLEEIEGDALSGAIVTPEEFADALHLIEVTAQNPGIVDEGEWARYESGARQLLEDINLRDGGPSCFIPTVPQLIAGLHVSATNFEGSLGSSESTRWSASGYAELLESQKSNPYRTYVRRVDHEMRGMRIQYAINERSECWRLPDKLLAIQCKVAFGLGDLEGFADRVRKMRLNPKSEDFPA</sequence>
<evidence type="ECO:0000313" key="1">
    <source>
        <dbReference type="EMBL" id="VVD86895.1"/>
    </source>
</evidence>
<gene>
    <name evidence="1" type="ORF">PCO31111_01421</name>
</gene>
<dbReference type="EMBL" id="CABPSE010000003">
    <property type="protein sequence ID" value="VVD86895.1"/>
    <property type="molecule type" value="Genomic_DNA"/>
</dbReference>
<dbReference type="AlphaFoldDB" id="A0A5E4TG67"/>
<keyword evidence="2" id="KW-1185">Reference proteome</keyword>
<evidence type="ECO:0000313" key="2">
    <source>
        <dbReference type="Proteomes" id="UP000383971"/>
    </source>
</evidence>
<proteinExistence type="predicted"/>